<dbReference type="InterPro" id="IPR014729">
    <property type="entry name" value="Rossmann-like_a/b/a_fold"/>
</dbReference>
<dbReference type="PANTHER" id="PTHR31964:SF113">
    <property type="entry name" value="USPA DOMAIN-CONTAINING PROTEIN"/>
    <property type="match status" value="1"/>
</dbReference>
<name>A0A516G7N1_9MICO</name>
<sequence>MATAPPLSEPAIGPSLSPHRRVLHCVVLTNGSRATRSVSTQREKMMDRIVVGVDGSEGSKVALAWAVEEALLREATLELVNVYAPPMIYDGISIAIQAEELLLAPRRAAEALVKELAGGIDAVPVETHAIEDASAPRALVEHADGAAMLVVSARGLGPFRRMLLGSVSSNVAHHATCPVVIIPAATS</sequence>
<dbReference type="EMBL" id="CP041616">
    <property type="protein sequence ID" value="QDO87370.1"/>
    <property type="molecule type" value="Genomic_DNA"/>
</dbReference>
<comment type="similarity">
    <text evidence="1">Belongs to the universal stress protein A family.</text>
</comment>
<dbReference type="OrthoDB" id="6174426at2"/>
<dbReference type="InterPro" id="IPR006016">
    <property type="entry name" value="UspA"/>
</dbReference>
<feature type="domain" description="UspA" evidence="2">
    <location>
        <begin position="45"/>
        <end position="183"/>
    </location>
</feature>
<proteinExistence type="inferred from homology"/>
<evidence type="ECO:0000313" key="3">
    <source>
        <dbReference type="EMBL" id="QDO87370.1"/>
    </source>
</evidence>
<accession>A0A516G7N1</accession>
<dbReference type="PANTHER" id="PTHR31964">
    <property type="entry name" value="ADENINE NUCLEOTIDE ALPHA HYDROLASES-LIKE SUPERFAMILY PROTEIN"/>
    <property type="match status" value="1"/>
</dbReference>
<gene>
    <name evidence="3" type="ORF">FNH13_02670</name>
</gene>
<dbReference type="Pfam" id="PF00582">
    <property type="entry name" value="Usp"/>
    <property type="match status" value="1"/>
</dbReference>
<dbReference type="Proteomes" id="UP000315395">
    <property type="component" value="Chromosome"/>
</dbReference>
<dbReference type="PRINTS" id="PR01438">
    <property type="entry name" value="UNVRSLSTRESS"/>
</dbReference>
<protein>
    <submittedName>
        <fullName evidence="3">Universal stress protein</fullName>
    </submittedName>
</protein>
<evidence type="ECO:0000313" key="4">
    <source>
        <dbReference type="Proteomes" id="UP000315395"/>
    </source>
</evidence>
<evidence type="ECO:0000259" key="2">
    <source>
        <dbReference type="Pfam" id="PF00582"/>
    </source>
</evidence>
<organism evidence="3 4">
    <name type="scientific">Ornithinimicrobium ciconiae</name>
    <dbReference type="NCBI Taxonomy" id="2594265"/>
    <lineage>
        <taxon>Bacteria</taxon>
        <taxon>Bacillati</taxon>
        <taxon>Actinomycetota</taxon>
        <taxon>Actinomycetes</taxon>
        <taxon>Micrococcales</taxon>
        <taxon>Ornithinimicrobiaceae</taxon>
        <taxon>Ornithinimicrobium</taxon>
    </lineage>
</organism>
<keyword evidence="4" id="KW-1185">Reference proteome</keyword>
<dbReference type="Gene3D" id="3.40.50.620">
    <property type="entry name" value="HUPs"/>
    <property type="match status" value="1"/>
</dbReference>
<evidence type="ECO:0000256" key="1">
    <source>
        <dbReference type="ARBA" id="ARBA00008791"/>
    </source>
</evidence>
<dbReference type="KEGG" id="orz:FNH13_02670"/>
<dbReference type="SUPFAM" id="SSF52402">
    <property type="entry name" value="Adenine nucleotide alpha hydrolases-like"/>
    <property type="match status" value="1"/>
</dbReference>
<dbReference type="CDD" id="cd23659">
    <property type="entry name" value="USP_At3g01520-like"/>
    <property type="match status" value="1"/>
</dbReference>
<reference evidence="3 4" key="1">
    <citation type="submission" date="2019-07" db="EMBL/GenBank/DDBJ databases">
        <title>complete genome sequencing of Ornithinimicrobium sp. H23M54.</title>
        <authorList>
            <person name="Bae J.-W."/>
            <person name="Lee S.-Y."/>
        </authorList>
    </citation>
    <scope>NUCLEOTIDE SEQUENCE [LARGE SCALE GENOMIC DNA]</scope>
    <source>
        <strain evidence="3 4">H23M54</strain>
    </source>
</reference>
<dbReference type="InterPro" id="IPR006015">
    <property type="entry name" value="Universal_stress_UspA"/>
</dbReference>
<dbReference type="AlphaFoldDB" id="A0A516G7N1"/>